<dbReference type="EMBL" id="JBHUGS010000002">
    <property type="protein sequence ID" value="MFD1950444.1"/>
    <property type="molecule type" value="Genomic_DNA"/>
</dbReference>
<protein>
    <recommendedName>
        <fullName evidence="4">SH3 domain-containing protein</fullName>
    </recommendedName>
</protein>
<feature type="signal peptide" evidence="1">
    <location>
        <begin position="1"/>
        <end position="17"/>
    </location>
</feature>
<proteinExistence type="predicted"/>
<organism evidence="2 3">
    <name type="scientific">Sphingomonas arantia</name>
    <dbReference type="NCBI Taxonomy" id="1460676"/>
    <lineage>
        <taxon>Bacteria</taxon>
        <taxon>Pseudomonadati</taxon>
        <taxon>Pseudomonadota</taxon>
        <taxon>Alphaproteobacteria</taxon>
        <taxon>Sphingomonadales</taxon>
        <taxon>Sphingomonadaceae</taxon>
        <taxon>Sphingomonas</taxon>
    </lineage>
</organism>
<keyword evidence="3" id="KW-1185">Reference proteome</keyword>
<dbReference type="Gene3D" id="2.30.30.40">
    <property type="entry name" value="SH3 Domains"/>
    <property type="match status" value="1"/>
</dbReference>
<name>A0ABW4TUR9_9SPHN</name>
<evidence type="ECO:0000313" key="3">
    <source>
        <dbReference type="Proteomes" id="UP001597400"/>
    </source>
</evidence>
<sequence>MMGLMLVLAAAAVPASAARCAIDGWSSDTDPTGLRVRAGPASGAREIGRLPPAIRGDDRYAPSFHIVDMQDGWVNIAGADDLDAPTPRPVFGGTGWVHGSRVTFTVQATVGRAAARVGAPVVVALDTDLGDAGERTQPILACSGGWGRLRYRVPEGAKATIGARTGKAWFGAVCGNQHTSCDSLVEADSVPGR</sequence>
<evidence type="ECO:0000256" key="1">
    <source>
        <dbReference type="SAM" id="SignalP"/>
    </source>
</evidence>
<comment type="caution">
    <text evidence="2">The sequence shown here is derived from an EMBL/GenBank/DDBJ whole genome shotgun (WGS) entry which is preliminary data.</text>
</comment>
<reference evidence="3" key="1">
    <citation type="journal article" date="2019" name="Int. J. Syst. Evol. Microbiol.">
        <title>The Global Catalogue of Microorganisms (GCM) 10K type strain sequencing project: providing services to taxonomists for standard genome sequencing and annotation.</title>
        <authorList>
            <consortium name="The Broad Institute Genomics Platform"/>
            <consortium name="The Broad Institute Genome Sequencing Center for Infectious Disease"/>
            <person name="Wu L."/>
            <person name="Ma J."/>
        </authorList>
    </citation>
    <scope>NUCLEOTIDE SEQUENCE [LARGE SCALE GENOMIC DNA]</scope>
    <source>
        <strain evidence="3">CGMCC 1.12702</strain>
    </source>
</reference>
<gene>
    <name evidence="2" type="ORF">ACFSGX_06650</name>
</gene>
<dbReference type="RefSeq" id="WP_380928525.1">
    <property type="nucleotide sequence ID" value="NZ_JBHUGS010000002.1"/>
</dbReference>
<accession>A0ABW4TUR9</accession>
<feature type="chain" id="PRO_5047541636" description="SH3 domain-containing protein" evidence="1">
    <location>
        <begin position="18"/>
        <end position="193"/>
    </location>
</feature>
<dbReference type="Proteomes" id="UP001597400">
    <property type="component" value="Unassembled WGS sequence"/>
</dbReference>
<evidence type="ECO:0008006" key="4">
    <source>
        <dbReference type="Google" id="ProtNLM"/>
    </source>
</evidence>
<keyword evidence="1" id="KW-0732">Signal</keyword>
<evidence type="ECO:0000313" key="2">
    <source>
        <dbReference type="EMBL" id="MFD1950444.1"/>
    </source>
</evidence>